<sequence>MALARGGPDNFLPPSRHSLAAEPSSWLTRSSGSSAGGPILDRHPTLPENCSPTVNHHAQHTTPNVPTTAPLHSPLTCDCEVRSFAPIIAAAHRPCPRTSAQQEHERRKKKPCLSSVSPPVAPRPRPSFVQPPCGPPPPALWSQPALASAPPRVCGPSTTRSRLRSSATDTRRNSTASRMFSSSSAT</sequence>
<name>A0ABR4EFX0_9PEZI</name>
<dbReference type="EMBL" id="JBAWTH010000057">
    <property type="protein sequence ID" value="KAL2281348.1"/>
    <property type="molecule type" value="Genomic_DNA"/>
</dbReference>
<feature type="compositionally biased region" description="Low complexity" evidence="1">
    <location>
        <begin position="157"/>
        <end position="186"/>
    </location>
</feature>
<accession>A0ABR4EFX0</accession>
<dbReference type="EMBL" id="JBAWTH010000057">
    <property type="protein sequence ID" value="KAL2281346.1"/>
    <property type="molecule type" value="Genomic_DNA"/>
</dbReference>
<feature type="region of interest" description="Disordered" evidence="1">
    <location>
        <begin position="1"/>
        <end position="68"/>
    </location>
</feature>
<evidence type="ECO:0000313" key="3">
    <source>
        <dbReference type="Proteomes" id="UP001600888"/>
    </source>
</evidence>
<gene>
    <name evidence="2" type="ORF">FJTKL_11547</name>
</gene>
<proteinExistence type="predicted"/>
<comment type="caution">
    <text evidence="2">The sequence shown here is derived from an EMBL/GenBank/DDBJ whole genome shotgun (WGS) entry which is preliminary data.</text>
</comment>
<feature type="region of interest" description="Disordered" evidence="1">
    <location>
        <begin position="93"/>
        <end position="186"/>
    </location>
</feature>
<evidence type="ECO:0000256" key="1">
    <source>
        <dbReference type="SAM" id="MobiDB-lite"/>
    </source>
</evidence>
<organism evidence="2 3">
    <name type="scientific">Diaporthe vaccinii</name>
    <dbReference type="NCBI Taxonomy" id="105482"/>
    <lineage>
        <taxon>Eukaryota</taxon>
        <taxon>Fungi</taxon>
        <taxon>Dikarya</taxon>
        <taxon>Ascomycota</taxon>
        <taxon>Pezizomycotina</taxon>
        <taxon>Sordariomycetes</taxon>
        <taxon>Sordariomycetidae</taxon>
        <taxon>Diaporthales</taxon>
        <taxon>Diaporthaceae</taxon>
        <taxon>Diaporthe</taxon>
        <taxon>Diaporthe eres species complex</taxon>
    </lineage>
</organism>
<feature type="compositionally biased region" description="Polar residues" evidence="1">
    <location>
        <begin position="48"/>
        <end position="67"/>
    </location>
</feature>
<keyword evidence="3" id="KW-1185">Reference proteome</keyword>
<dbReference type="Proteomes" id="UP001600888">
    <property type="component" value="Unassembled WGS sequence"/>
</dbReference>
<reference evidence="2 3" key="1">
    <citation type="submission" date="2024-03" db="EMBL/GenBank/DDBJ databases">
        <title>A high-quality draft genome sequence of Diaporthe vaccinii, a causative agent of upright dieback and viscid rot disease in cranberry plants.</title>
        <authorList>
            <person name="Sarrasin M."/>
            <person name="Lang B.F."/>
            <person name="Burger G."/>
        </authorList>
    </citation>
    <scope>NUCLEOTIDE SEQUENCE [LARGE SCALE GENOMIC DNA]</scope>
    <source>
        <strain evidence="2 3">IS7</strain>
    </source>
</reference>
<evidence type="ECO:0000313" key="2">
    <source>
        <dbReference type="EMBL" id="KAL2281348.1"/>
    </source>
</evidence>
<protein>
    <submittedName>
        <fullName evidence="2">Uncharacterized protein</fullName>
    </submittedName>
</protein>